<keyword evidence="1" id="KW-1133">Transmembrane helix</keyword>
<name>A0A0J6S5Z6_9HYPH</name>
<dbReference type="EMBL" id="LABX01000217">
    <property type="protein sequence ID" value="KMO29022.1"/>
    <property type="molecule type" value="Genomic_DNA"/>
</dbReference>
<feature type="transmembrane region" description="Helical" evidence="1">
    <location>
        <begin position="65"/>
        <end position="83"/>
    </location>
</feature>
<comment type="caution">
    <text evidence="2">The sequence shown here is derived from an EMBL/GenBank/DDBJ whole genome shotgun (WGS) entry which is preliminary data.</text>
</comment>
<dbReference type="RefSeq" id="WP_048466618.1">
    <property type="nucleotide sequence ID" value="NZ_JBNTQU010000007.1"/>
</dbReference>
<dbReference type="Proteomes" id="UP000035929">
    <property type="component" value="Unassembled WGS sequence"/>
</dbReference>
<evidence type="ECO:0000313" key="3">
    <source>
        <dbReference type="Proteomes" id="UP000035929"/>
    </source>
</evidence>
<dbReference type="OrthoDB" id="7995233at2"/>
<proteinExistence type="predicted"/>
<feature type="transmembrane region" description="Helical" evidence="1">
    <location>
        <begin position="95"/>
        <end position="118"/>
    </location>
</feature>
<gene>
    <name evidence="2" type="ORF">VP06_25630</name>
</gene>
<accession>A0A0J6S5Z6</accession>
<dbReference type="AlphaFoldDB" id="A0A0J6S5Z6"/>
<protein>
    <submittedName>
        <fullName evidence="2">Uncharacterized protein</fullName>
    </submittedName>
</protein>
<dbReference type="PATRIC" id="fig|270351.6.peg.3208"/>
<reference evidence="2 3" key="1">
    <citation type="submission" date="2015-03" db="EMBL/GenBank/DDBJ databases">
        <title>Genome sequencing of Methylobacterium aquaticum DSM16371 type strain.</title>
        <authorList>
            <person name="Chaudhry V."/>
            <person name="Patil P.B."/>
        </authorList>
    </citation>
    <scope>NUCLEOTIDE SEQUENCE [LARGE SCALE GENOMIC DNA]</scope>
    <source>
        <strain evidence="2 3">DSM 16371</strain>
    </source>
</reference>
<keyword evidence="1" id="KW-0812">Transmembrane</keyword>
<feature type="transmembrane region" description="Helical" evidence="1">
    <location>
        <begin position="32"/>
        <end position="53"/>
    </location>
</feature>
<keyword evidence="1" id="KW-0472">Membrane</keyword>
<evidence type="ECO:0000256" key="1">
    <source>
        <dbReference type="SAM" id="Phobius"/>
    </source>
</evidence>
<sequence length="143" mass="14900">MSRFLVVMVSGLGSIILSSVLNAVLSGSLPPGAVPLAAGLTAWSVVVAAVTLPIVERSVSVERRFGCVVGAQIGLVFALMQATRLWRLPGGMNEAALGLILVFPVAALGAVTFGALFTREERQSWFGRRPMPAASDAVPPRVS</sequence>
<organism evidence="2 3">
    <name type="scientific">Methylobacterium aquaticum</name>
    <dbReference type="NCBI Taxonomy" id="270351"/>
    <lineage>
        <taxon>Bacteria</taxon>
        <taxon>Pseudomonadati</taxon>
        <taxon>Pseudomonadota</taxon>
        <taxon>Alphaproteobacteria</taxon>
        <taxon>Hyphomicrobiales</taxon>
        <taxon>Methylobacteriaceae</taxon>
        <taxon>Methylobacterium</taxon>
    </lineage>
</organism>
<evidence type="ECO:0000313" key="2">
    <source>
        <dbReference type="EMBL" id="KMO29022.1"/>
    </source>
</evidence>